<keyword evidence="2" id="KW-1185">Reference proteome</keyword>
<gene>
    <name evidence="1" type="ORF">F5148DRAFT_659063</name>
</gene>
<proteinExistence type="predicted"/>
<evidence type="ECO:0000313" key="2">
    <source>
        <dbReference type="Proteomes" id="UP001207468"/>
    </source>
</evidence>
<dbReference type="Proteomes" id="UP001207468">
    <property type="component" value="Unassembled WGS sequence"/>
</dbReference>
<comment type="caution">
    <text evidence="1">The sequence shown here is derived from an EMBL/GenBank/DDBJ whole genome shotgun (WGS) entry which is preliminary data.</text>
</comment>
<organism evidence="1 2">
    <name type="scientific">Russula earlei</name>
    <dbReference type="NCBI Taxonomy" id="71964"/>
    <lineage>
        <taxon>Eukaryota</taxon>
        <taxon>Fungi</taxon>
        <taxon>Dikarya</taxon>
        <taxon>Basidiomycota</taxon>
        <taxon>Agaricomycotina</taxon>
        <taxon>Agaricomycetes</taxon>
        <taxon>Russulales</taxon>
        <taxon>Russulaceae</taxon>
        <taxon>Russula</taxon>
    </lineage>
</organism>
<sequence>MAEPTKPTLLEEFQLEFPSLDSSLIAAFLSERDPETLTRRQLRKLRRTLAKLTVPSVDLDEQLINETSLGSNVDSCSLSSDAINGDPFAHTVADAISLLGSPRSTSSSTTSSSHALTFSQSAIPEIPSTHVEHAITDARCDGELADQVDMEHAFHLLITQEYRRELGNDGGTCHALDNDLPRTTGTEQRVFNAKGKRKDRSKVVTLNDIRQQRLVYENASSSHGSHSALLPTISDVDIWTFVSSISARLAELLPPRSESFFKSFFHSPESKTPATAVRRALAVITSAQDSDLPPLDMTVLLNLQDILRNTPRFNKLSVNERKRLFSDAHLCLHAVGSRADDGLDLVWLLCGLDAEVAAGWKIAPSHQDPPPHQDSDFLEKSASTSSLACIAHHEHRPDCRPGDSTYSASRRRMECSANQEASHSNKIP</sequence>
<evidence type="ECO:0000313" key="1">
    <source>
        <dbReference type="EMBL" id="KAI9510028.1"/>
    </source>
</evidence>
<name>A0ACC0UEH2_9AGAM</name>
<dbReference type="EMBL" id="JAGFNK010000050">
    <property type="protein sequence ID" value="KAI9510028.1"/>
    <property type="molecule type" value="Genomic_DNA"/>
</dbReference>
<reference evidence="1" key="1">
    <citation type="submission" date="2021-03" db="EMBL/GenBank/DDBJ databases">
        <title>Evolutionary priming and transition to the ectomycorrhizal habit in an iconic lineage of mushroom-forming fungi: is preadaptation a requirement?</title>
        <authorList>
            <consortium name="DOE Joint Genome Institute"/>
            <person name="Looney B.P."/>
            <person name="Miyauchi S."/>
            <person name="Morin E."/>
            <person name="Drula E."/>
            <person name="Courty P.E."/>
            <person name="Chicoki N."/>
            <person name="Fauchery L."/>
            <person name="Kohler A."/>
            <person name="Kuo A."/>
            <person name="LaButti K."/>
            <person name="Pangilinan J."/>
            <person name="Lipzen A."/>
            <person name="Riley R."/>
            <person name="Andreopoulos W."/>
            <person name="He G."/>
            <person name="Johnson J."/>
            <person name="Barry K.W."/>
            <person name="Grigoriev I.V."/>
            <person name="Nagy L."/>
            <person name="Hibbett D."/>
            <person name="Henrissat B."/>
            <person name="Matheny P.B."/>
            <person name="Labbe J."/>
            <person name="Martin A.F."/>
        </authorList>
    </citation>
    <scope>NUCLEOTIDE SEQUENCE</scope>
    <source>
        <strain evidence="1">BPL698</strain>
    </source>
</reference>
<accession>A0ACC0UEH2</accession>
<protein>
    <submittedName>
        <fullName evidence="1">Uncharacterized protein</fullName>
    </submittedName>
</protein>